<dbReference type="SUPFAM" id="SSF58104">
    <property type="entry name" value="Methyl-accepting chemotaxis protein (MCP) signaling domain"/>
    <property type="match status" value="1"/>
</dbReference>
<dbReference type="RefSeq" id="WP_252815682.1">
    <property type="nucleotide sequence ID" value="NZ_JAMXQS010000001.1"/>
</dbReference>
<feature type="domain" description="PAC" evidence="6">
    <location>
        <begin position="84"/>
        <end position="136"/>
    </location>
</feature>
<dbReference type="InterPro" id="IPR035965">
    <property type="entry name" value="PAS-like_dom_sf"/>
</dbReference>
<feature type="domain" description="PAC" evidence="6">
    <location>
        <begin position="206"/>
        <end position="258"/>
    </location>
</feature>
<dbReference type="SMART" id="SM00283">
    <property type="entry name" value="MA"/>
    <property type="match status" value="1"/>
</dbReference>
<keyword evidence="8" id="KW-1185">Reference proteome</keyword>
<dbReference type="Gene3D" id="3.30.450.20">
    <property type="entry name" value="PAS domain"/>
    <property type="match status" value="2"/>
</dbReference>
<dbReference type="InterPro" id="IPR001610">
    <property type="entry name" value="PAC"/>
</dbReference>
<dbReference type="EMBL" id="JAMXQS010000001">
    <property type="protein sequence ID" value="MCO6048698.1"/>
    <property type="molecule type" value="Genomic_DNA"/>
</dbReference>
<dbReference type="InterPro" id="IPR000014">
    <property type="entry name" value="PAS"/>
</dbReference>
<dbReference type="PANTHER" id="PTHR43531">
    <property type="entry name" value="PROTEIN ICFG"/>
    <property type="match status" value="1"/>
</dbReference>
<dbReference type="PRINTS" id="PR00260">
    <property type="entry name" value="CHEMTRNSDUCR"/>
</dbReference>
<evidence type="ECO:0000259" key="6">
    <source>
        <dbReference type="PROSITE" id="PS50113"/>
    </source>
</evidence>
<dbReference type="Pfam" id="PF00015">
    <property type="entry name" value="MCPsignal"/>
    <property type="match status" value="1"/>
</dbReference>
<dbReference type="PROSITE" id="PS50113">
    <property type="entry name" value="PAC"/>
    <property type="match status" value="2"/>
</dbReference>
<dbReference type="InterPro" id="IPR013655">
    <property type="entry name" value="PAS_fold_3"/>
</dbReference>
<dbReference type="SMART" id="SM00086">
    <property type="entry name" value="PAC"/>
    <property type="match status" value="2"/>
</dbReference>
<keyword evidence="1" id="KW-0145">Chemotaxis</keyword>
<dbReference type="PROSITE" id="PS50111">
    <property type="entry name" value="CHEMOTAXIS_TRANSDUC_2"/>
    <property type="match status" value="1"/>
</dbReference>
<dbReference type="PANTHER" id="PTHR43531:SF11">
    <property type="entry name" value="METHYL-ACCEPTING CHEMOTAXIS PROTEIN 3"/>
    <property type="match status" value="1"/>
</dbReference>
<dbReference type="InterPro" id="IPR051310">
    <property type="entry name" value="MCP_chemotaxis"/>
</dbReference>
<dbReference type="NCBIfam" id="TIGR00229">
    <property type="entry name" value="sensory_box"/>
    <property type="match status" value="2"/>
</dbReference>
<dbReference type="SMART" id="SM00091">
    <property type="entry name" value="PAS"/>
    <property type="match status" value="2"/>
</dbReference>
<evidence type="ECO:0000256" key="2">
    <source>
        <dbReference type="ARBA" id="ARBA00029447"/>
    </source>
</evidence>
<gene>
    <name evidence="7" type="ORF">NGM99_02700</name>
</gene>
<protein>
    <submittedName>
        <fullName evidence="7">PAS domain-containing methyl-accepting chemotaxis protein</fullName>
    </submittedName>
</protein>
<feature type="domain" description="PAS" evidence="5">
    <location>
        <begin position="25"/>
        <end position="65"/>
    </location>
</feature>
<feature type="domain" description="PAS" evidence="5">
    <location>
        <begin position="134"/>
        <end position="177"/>
    </location>
</feature>
<evidence type="ECO:0000313" key="8">
    <source>
        <dbReference type="Proteomes" id="UP001205906"/>
    </source>
</evidence>
<dbReference type="InterPro" id="IPR004089">
    <property type="entry name" value="MCPsignal_dom"/>
</dbReference>
<feature type="domain" description="Methyl-accepting transducer" evidence="4">
    <location>
        <begin position="304"/>
        <end position="533"/>
    </location>
</feature>
<dbReference type="Pfam" id="PF08447">
    <property type="entry name" value="PAS_3"/>
    <property type="match status" value="2"/>
</dbReference>
<evidence type="ECO:0000313" key="7">
    <source>
        <dbReference type="EMBL" id="MCO6048698.1"/>
    </source>
</evidence>
<dbReference type="Proteomes" id="UP001205906">
    <property type="component" value="Unassembled WGS sequence"/>
</dbReference>
<reference evidence="7 8" key="1">
    <citation type="submission" date="2022-06" db="EMBL/GenBank/DDBJ databases">
        <title>Mesorhizobium sp. strain RP14 Genome sequencing and assembly.</title>
        <authorList>
            <person name="Kim I."/>
        </authorList>
    </citation>
    <scope>NUCLEOTIDE SEQUENCE [LARGE SCALE GENOMIC DNA]</scope>
    <source>
        <strain evidence="8">RP14(2022)</strain>
    </source>
</reference>
<dbReference type="CDD" id="cd11386">
    <property type="entry name" value="MCP_signal"/>
    <property type="match status" value="1"/>
</dbReference>
<proteinExistence type="inferred from homology"/>
<dbReference type="CDD" id="cd00130">
    <property type="entry name" value="PAS"/>
    <property type="match status" value="2"/>
</dbReference>
<evidence type="ECO:0000259" key="4">
    <source>
        <dbReference type="PROSITE" id="PS50111"/>
    </source>
</evidence>
<accession>A0ABT1C2I8</accession>
<organism evidence="7 8">
    <name type="scientific">Mesorhizobium liriopis</name>
    <dbReference type="NCBI Taxonomy" id="2953882"/>
    <lineage>
        <taxon>Bacteria</taxon>
        <taxon>Pseudomonadati</taxon>
        <taxon>Pseudomonadota</taxon>
        <taxon>Alphaproteobacteria</taxon>
        <taxon>Hyphomicrobiales</taxon>
        <taxon>Phyllobacteriaceae</taxon>
        <taxon>Mesorhizobium</taxon>
    </lineage>
</organism>
<evidence type="ECO:0000256" key="1">
    <source>
        <dbReference type="ARBA" id="ARBA00022500"/>
    </source>
</evidence>
<dbReference type="InterPro" id="IPR004090">
    <property type="entry name" value="Chemotax_Me-accpt_rcpt"/>
</dbReference>
<dbReference type="Gene3D" id="1.10.287.950">
    <property type="entry name" value="Methyl-accepting chemotaxis protein"/>
    <property type="match status" value="1"/>
</dbReference>
<dbReference type="PROSITE" id="PS50112">
    <property type="entry name" value="PAS"/>
    <property type="match status" value="2"/>
</dbReference>
<dbReference type="SUPFAM" id="SSF55785">
    <property type="entry name" value="PYP-like sensor domain (PAS domain)"/>
    <property type="match status" value="2"/>
</dbReference>
<keyword evidence="3" id="KW-0807">Transducer</keyword>
<comment type="similarity">
    <text evidence="2">Belongs to the methyl-accepting chemotaxis (MCP) protein family.</text>
</comment>
<comment type="caution">
    <text evidence="7">The sequence shown here is derived from an EMBL/GenBank/DDBJ whole genome shotgun (WGS) entry which is preliminary data.</text>
</comment>
<evidence type="ECO:0000259" key="5">
    <source>
        <dbReference type="PROSITE" id="PS50112"/>
    </source>
</evidence>
<sequence length="568" mass="61163">MFGTSSPFHANAADALAGLARSLAIIEFDLDGKIRYANELFLAKMGYTLDEVKGRHHSIFMPPDHARNPEYKAFWQKLGRGEHDTGEYRRIAKGGREVWIKASYNPVRNSRGKLVSIIKQATDVTPEKLRNSETEAKMSAVLRAQAVIEFTPSGEIITANDNFFQALGYRLDEIVGRHHRIFVEPVFAQSPEYRDLWRRLNAGEYVASEFRRVGKGGKEVWIQASYNPVFGLNGEVVKIVKFATDVSERVRAVSEIANGLAQVTRDNLAHRIGTEFVPAFEQLRTDYNASMSKFDGVVKQIAATTLAIQSSTSEISGATNDLARRTETQAASLEETAAALDQITSTVKKAAEGAAHAREVVAAACKNAEASGEVVGRAVNSMNMIEASSRKIGQVIGVIDEIAFQTNLLALNAGVEAARAGEAGKGFAVVAQEVRALSQRSAEEAKTIKSLISASATQVNEGVGQVAEAGKALQRIIAQVSEIDAIVSDMAGAAHEQASALQAVNVAVNQMDRVTQQNAAMVEETAAASQDLAKESNALNQLVARFRTTGSSELSGDVIPFGRAAAAR</sequence>
<name>A0ABT1C2I8_9HYPH</name>
<evidence type="ECO:0000256" key="3">
    <source>
        <dbReference type="PROSITE-ProRule" id="PRU00284"/>
    </source>
</evidence>
<dbReference type="InterPro" id="IPR000700">
    <property type="entry name" value="PAS-assoc_C"/>
</dbReference>